<dbReference type="Proteomes" id="UP000321830">
    <property type="component" value="Unassembled WGS sequence"/>
</dbReference>
<name>A0A1V8Y5D5_9ENTE</name>
<evidence type="ECO:0000313" key="6">
    <source>
        <dbReference type="Proteomes" id="UP000192477"/>
    </source>
</evidence>
<feature type="transmembrane region" description="Helical" evidence="2">
    <location>
        <begin position="615"/>
        <end position="638"/>
    </location>
</feature>
<reference evidence="4 7" key="2">
    <citation type="submission" date="2019-07" db="EMBL/GenBank/DDBJ databases">
        <title>Whole genome shotgun sequence of Enterococcus villorum NBRC 100699.</title>
        <authorList>
            <person name="Hosoyama A."/>
            <person name="Uohara A."/>
            <person name="Ohji S."/>
            <person name="Ichikawa N."/>
        </authorList>
    </citation>
    <scope>NUCLEOTIDE SEQUENCE [LARGE SCALE GENOMIC DNA]</scope>
    <source>
        <strain evidence="4 7">NBRC 100699</strain>
    </source>
</reference>
<gene>
    <name evidence="5" type="ORF">BH747_13620</name>
    <name evidence="4" type="ORF">EVI01_24550</name>
</gene>
<dbReference type="EMBL" id="BJWF01000050">
    <property type="protein sequence ID" value="GEL93118.1"/>
    <property type="molecule type" value="Genomic_DNA"/>
</dbReference>
<proteinExistence type="predicted"/>
<accession>A0A1V8Y5D5</accession>
<dbReference type="Pfam" id="PF10145">
    <property type="entry name" value="PhageMin_Tail"/>
    <property type="match status" value="1"/>
</dbReference>
<evidence type="ECO:0000256" key="1">
    <source>
        <dbReference type="ARBA" id="ARBA00022612"/>
    </source>
</evidence>
<evidence type="ECO:0000313" key="5">
    <source>
        <dbReference type="EMBL" id="OQO67821.1"/>
    </source>
</evidence>
<comment type="caution">
    <text evidence="5">The sequence shown here is derived from an EMBL/GenBank/DDBJ whole genome shotgun (WGS) entry which is preliminary data.</text>
</comment>
<dbReference type="AlphaFoldDB" id="A0A1V8Y5D5"/>
<dbReference type="InterPro" id="IPR010090">
    <property type="entry name" value="Phage_tape_meas"/>
</dbReference>
<evidence type="ECO:0000313" key="4">
    <source>
        <dbReference type="EMBL" id="GEL93118.1"/>
    </source>
</evidence>
<keyword evidence="2" id="KW-0812">Transmembrane</keyword>
<keyword evidence="1" id="KW-1188">Viral release from host cell</keyword>
<dbReference type="Gene3D" id="1.20.120.20">
    <property type="entry name" value="Apolipoprotein"/>
    <property type="match status" value="2"/>
</dbReference>
<evidence type="ECO:0000313" key="7">
    <source>
        <dbReference type="Proteomes" id="UP000321830"/>
    </source>
</evidence>
<dbReference type="EMBL" id="MJEA01000025">
    <property type="protein sequence ID" value="OQO67821.1"/>
    <property type="molecule type" value="Genomic_DNA"/>
</dbReference>
<feature type="transmembrane region" description="Helical" evidence="2">
    <location>
        <begin position="588"/>
        <end position="608"/>
    </location>
</feature>
<dbReference type="OrthoDB" id="2137849at2"/>
<keyword evidence="2" id="KW-1133">Transmembrane helix</keyword>
<dbReference type="RefSeq" id="WP_010720109.1">
    <property type="nucleotide sequence ID" value="NZ_BJWF01000050.1"/>
</dbReference>
<dbReference type="PANTHER" id="PTHR37813">
    <property type="entry name" value="FELS-2 PROPHAGE PROTEIN"/>
    <property type="match status" value="1"/>
</dbReference>
<dbReference type="InterPro" id="IPR016024">
    <property type="entry name" value="ARM-type_fold"/>
</dbReference>
<dbReference type="Proteomes" id="UP000192477">
    <property type="component" value="Unassembled WGS sequence"/>
</dbReference>
<organism evidence="5 6">
    <name type="scientific">Enterococcus villorum</name>
    <dbReference type="NCBI Taxonomy" id="112904"/>
    <lineage>
        <taxon>Bacteria</taxon>
        <taxon>Bacillati</taxon>
        <taxon>Bacillota</taxon>
        <taxon>Bacilli</taxon>
        <taxon>Lactobacillales</taxon>
        <taxon>Enterococcaceae</taxon>
        <taxon>Enterococcus</taxon>
    </lineage>
</organism>
<keyword evidence="2" id="KW-0472">Membrane</keyword>
<dbReference type="STRING" id="112904.BH747_13620"/>
<evidence type="ECO:0000259" key="3">
    <source>
        <dbReference type="Pfam" id="PF10145"/>
    </source>
</evidence>
<reference evidence="5 6" key="1">
    <citation type="journal article" date="2017" name="BMC Microbiol.">
        <title>Comparative genomics of Enterococcus spp. isolated from bovine feces.</title>
        <authorList>
            <person name="Beukers A.G."/>
            <person name="Zaheer R."/>
            <person name="Goji N."/>
            <person name="Amoako K.K."/>
            <person name="Chaves A.V."/>
            <person name="Ward M.P."/>
            <person name="McAllister T.A."/>
        </authorList>
    </citation>
    <scope>NUCLEOTIDE SEQUENCE [LARGE SCALE GENOMIC DNA]</scope>
    <source>
        <strain evidence="5 6">F1129D 143</strain>
    </source>
</reference>
<dbReference type="SUPFAM" id="SSF48371">
    <property type="entry name" value="ARM repeat"/>
    <property type="match status" value="1"/>
</dbReference>
<feature type="domain" description="Phage tail tape measure protein" evidence="3">
    <location>
        <begin position="311"/>
        <end position="492"/>
    </location>
</feature>
<evidence type="ECO:0000256" key="2">
    <source>
        <dbReference type="SAM" id="Phobius"/>
    </source>
</evidence>
<protein>
    <submittedName>
        <fullName evidence="4">Phage tail tape measure protein</fullName>
    </submittedName>
</protein>
<sequence length="1119" mass="123180">MAKKKISGITIALDADTKGVTSGLKDIVNQSTNVSKELKDVERLLKLNPNNVELLSQKQELLSRQVELTTNKLEALKGAQADVERQFKSGEIGEEQYRKFKREIEATEGALNGFKGQLSSMRVEQEKLAQNTQRLSTFFEATGTDINDFSDVLGTRLTAAIKEGKANSSQLEDALNKIGRAALGQTADINKMKQALDSIDDGNSVQKVSSDLNSLKSDANKADDALDKIGDTLEEIDDKIDKGNLLDAGESLSEMSDKAKDMAGKTIEAFMEVEDAQKKLNASMGVAGTESAKKYEQALNDVFTSGLFDDMNEAADAVALVSKNLGDMSNQDLSQLVQDAKVLENTFGVDLKETIRGVAAMQQNYGITGKQALDMITVALQRNGSTWADEVGDNMAEYSQLWSQMGFSASETFQILENGTRNGAYNLDKVNDVVKEIGISLTDGRIEENIDSFSQKSKELFESYKSGGASQAEVIQSLLTDLGEMENKTEALSLASTVWSALGEDNSLKVLTSLMSVKGGYEDVQGAADKLNNDTTTTSQKMQGAWNDLKLALAPIGEELATALVPLLEGLTEILKMFQNLPGPVKTFIAAFLGISVILGIITGLVVAMEALAGIIGGSVVATLGIFAAVIAGIIVVIKNWGAITDWISDKWDKVSSWISGVWKQLSESASDIFGSIQDFFTNLWDDITKGVTDTWDNITQYFSNMWNDIVQGIQETWDEVVQYFTNIWDGITQSISNTWDGIVNYFSELWETIEENIHEVWQRIKDFFEPIIKGIFNIISVPLSLLQTVLEAVWLSIKAGITIAWEAISQFFSYIWGTIVQTMQIVWNGVVQYFSGVWNTISQKVQEIWQIITQFLSNTWQSISQTAQNIFIPIRDFFSNTWSQIKNRATELWNIIKEFLSTTWTKISTTASNIFTSVKDKLTSIWQGITSSISNVVSKMKDTVGSVFDKMRDKISSVVEKIKGIVQGLADKVNEVKESIKNFIRKIAEAIGNIKLPHFSLKTSSKKILGKDITYPSGIDVKWFADGGILTKPTIFGASGNKLLGGGEAGKEAVAPLDKLMAYIQKAVDVGLSKKQATDEIHLHLTAYGNLPKETLDQIAEYLMYKFVDLKNKNEFSG</sequence>
<dbReference type="PANTHER" id="PTHR37813:SF1">
    <property type="entry name" value="FELS-2 PROPHAGE PROTEIN"/>
    <property type="match status" value="1"/>
</dbReference>